<dbReference type="Proteomes" id="UP000076154">
    <property type="component" value="Unassembled WGS sequence"/>
</dbReference>
<dbReference type="GO" id="GO:0005743">
    <property type="term" value="C:mitochondrial inner membrane"/>
    <property type="evidence" value="ECO:0007669"/>
    <property type="project" value="UniProtKB-SubCell"/>
</dbReference>
<accession>A0A369K9Z5</accession>
<keyword evidence="4" id="KW-1133">Transmembrane helix</keyword>
<proteinExistence type="predicted"/>
<keyword evidence="3" id="KW-0999">Mitochondrion inner membrane</keyword>
<organism evidence="7 8">
    <name type="scientific">Hypsizygus marmoreus</name>
    <name type="common">White beech mushroom</name>
    <name type="synonym">Agaricus marmoreus</name>
    <dbReference type="NCBI Taxonomy" id="39966"/>
    <lineage>
        <taxon>Eukaryota</taxon>
        <taxon>Fungi</taxon>
        <taxon>Dikarya</taxon>
        <taxon>Basidiomycota</taxon>
        <taxon>Agaricomycotina</taxon>
        <taxon>Agaricomycetes</taxon>
        <taxon>Agaricomycetidae</taxon>
        <taxon>Agaricales</taxon>
        <taxon>Tricholomatineae</taxon>
        <taxon>Lyophyllaceae</taxon>
        <taxon>Hypsizygus</taxon>
    </lineage>
</organism>
<comment type="caution">
    <text evidence="7">The sequence shown here is derived from an EMBL/GenBank/DDBJ whole genome shotgun (WGS) entry which is preliminary data.</text>
</comment>
<dbReference type="OrthoDB" id="1913277at2759"/>
<evidence type="ECO:0000256" key="5">
    <source>
        <dbReference type="ARBA" id="ARBA00023128"/>
    </source>
</evidence>
<keyword evidence="5" id="KW-0496">Mitochondrion</keyword>
<reference evidence="7" key="1">
    <citation type="submission" date="2018-04" db="EMBL/GenBank/DDBJ databases">
        <title>Whole genome sequencing of Hypsizygus marmoreus.</title>
        <authorList>
            <person name="Choi I.-G."/>
            <person name="Min B."/>
            <person name="Kim J.-G."/>
            <person name="Kim S."/>
            <person name="Oh Y.-L."/>
            <person name="Kong W.-S."/>
            <person name="Park H."/>
            <person name="Jeong J."/>
            <person name="Song E.-S."/>
        </authorList>
    </citation>
    <scope>NUCLEOTIDE SEQUENCE [LARGE SCALE GENOMIC DNA]</scope>
    <source>
        <strain evidence="7">51987-8</strain>
    </source>
</reference>
<evidence type="ECO:0000313" key="8">
    <source>
        <dbReference type="Proteomes" id="UP000076154"/>
    </source>
</evidence>
<dbReference type="AlphaFoldDB" id="A0A369K9Z5"/>
<dbReference type="InterPro" id="IPR039205">
    <property type="entry name" value="NDUFA11"/>
</dbReference>
<keyword evidence="8" id="KW-1185">Reference proteome</keyword>
<protein>
    <submittedName>
        <fullName evidence="7">NADH-ubiquinone oxidoreductase 21 subunit</fullName>
    </submittedName>
</protein>
<sequence length="156" mass="16009">MSDKSSPTYEPKPTLLYTSKVGLQAGAVGAFVSAIQNALGHHTSGAMGVFTRSGGTIGFFAAMGATFALTESVVANTRQTDDALNGAAGACAAGFLAGIRARSIPMAIGSCVVLGAAMGTFDYSGHLTGQEGESLEEKRKKFFKQPLKPLVEATSE</sequence>
<dbReference type="PANTHER" id="PTHR21382:SF1">
    <property type="entry name" value="NADH DEHYDROGENASE [UBIQUINONE] 1 ALPHA SUBCOMPLEX SUBUNIT 11"/>
    <property type="match status" value="1"/>
</dbReference>
<evidence type="ECO:0000256" key="6">
    <source>
        <dbReference type="ARBA" id="ARBA00023136"/>
    </source>
</evidence>
<gene>
    <name evidence="7" type="primary">B13D24.010</name>
    <name evidence="7" type="ORF">Hypma_015585</name>
</gene>
<dbReference type="EMBL" id="LUEZ02000010">
    <property type="protein sequence ID" value="RDB28614.1"/>
    <property type="molecule type" value="Genomic_DNA"/>
</dbReference>
<dbReference type="GO" id="GO:0045271">
    <property type="term" value="C:respiratory chain complex I"/>
    <property type="evidence" value="ECO:0007669"/>
    <property type="project" value="InterPro"/>
</dbReference>
<dbReference type="PANTHER" id="PTHR21382">
    <property type="entry name" value="NADH-UBIQUINONE OXIDOREDUCTASE SUBUNIT"/>
    <property type="match status" value="1"/>
</dbReference>
<evidence type="ECO:0000256" key="1">
    <source>
        <dbReference type="ARBA" id="ARBA00004448"/>
    </source>
</evidence>
<evidence type="ECO:0000256" key="3">
    <source>
        <dbReference type="ARBA" id="ARBA00022792"/>
    </source>
</evidence>
<evidence type="ECO:0000313" key="7">
    <source>
        <dbReference type="EMBL" id="RDB28614.1"/>
    </source>
</evidence>
<evidence type="ECO:0000256" key="2">
    <source>
        <dbReference type="ARBA" id="ARBA00022692"/>
    </source>
</evidence>
<keyword evidence="2" id="KW-0812">Transmembrane</keyword>
<dbReference type="STRING" id="39966.A0A369K9Z5"/>
<dbReference type="GO" id="GO:0006120">
    <property type="term" value="P:mitochondrial electron transport, NADH to ubiquinone"/>
    <property type="evidence" value="ECO:0007669"/>
    <property type="project" value="InterPro"/>
</dbReference>
<comment type="subcellular location">
    <subcellularLocation>
        <location evidence="1">Mitochondrion inner membrane</location>
        <topology evidence="1">Multi-pass membrane protein</topology>
    </subcellularLocation>
</comment>
<dbReference type="InParanoid" id="A0A369K9Z5"/>
<keyword evidence="6" id="KW-0472">Membrane</keyword>
<name>A0A369K9Z5_HYPMA</name>
<evidence type="ECO:0000256" key="4">
    <source>
        <dbReference type="ARBA" id="ARBA00022989"/>
    </source>
</evidence>